<comment type="caution">
    <text evidence="1">The sequence shown here is derived from an EMBL/GenBank/DDBJ whole genome shotgun (WGS) entry which is preliminary data.</text>
</comment>
<protein>
    <submittedName>
        <fullName evidence="1">Uncharacterized protein</fullName>
    </submittedName>
</protein>
<name>B6XF76_9GAMM</name>
<accession>B6XF76</accession>
<evidence type="ECO:0000313" key="2">
    <source>
        <dbReference type="Proteomes" id="UP000003729"/>
    </source>
</evidence>
<organism evidence="1 2">
    <name type="scientific">Providencia alcalifaciens DSM 30120</name>
    <dbReference type="NCBI Taxonomy" id="520999"/>
    <lineage>
        <taxon>Bacteria</taxon>
        <taxon>Pseudomonadati</taxon>
        <taxon>Pseudomonadota</taxon>
        <taxon>Gammaproteobacteria</taxon>
        <taxon>Enterobacterales</taxon>
        <taxon>Morganellaceae</taxon>
        <taxon>Providencia</taxon>
    </lineage>
</organism>
<dbReference type="EMBL" id="ABXW01000046">
    <property type="protein sequence ID" value="EEB46164.1"/>
    <property type="molecule type" value="Genomic_DNA"/>
</dbReference>
<evidence type="ECO:0000313" key="1">
    <source>
        <dbReference type="EMBL" id="EEB46164.1"/>
    </source>
</evidence>
<dbReference type="Proteomes" id="UP000003729">
    <property type="component" value="Unassembled WGS sequence"/>
</dbReference>
<sequence>MTLEVSLINVKMIKNIYSKNNNVNKNQKNSFKLQNTANEHIEV</sequence>
<gene>
    <name evidence="1" type="ORF">PROVALCAL_02008</name>
</gene>
<dbReference type="AlphaFoldDB" id="B6XF76"/>
<reference evidence="1 2" key="1">
    <citation type="submission" date="2008-10" db="EMBL/GenBank/DDBJ databases">
        <title>Draft genome sequence of Providencia alcalifaciens (DSM 30120).</title>
        <authorList>
            <person name="Sudarsanam P."/>
            <person name="Ley R."/>
            <person name="Guruge J."/>
            <person name="Turnbaugh P.J."/>
            <person name="Mahowald M."/>
            <person name="Liep D."/>
            <person name="Gordon J."/>
        </authorList>
    </citation>
    <scope>NUCLEOTIDE SEQUENCE [LARGE SCALE GENOMIC DNA]</scope>
    <source>
        <strain evidence="1 2">DSM 30120</strain>
    </source>
</reference>
<reference evidence="1 2" key="2">
    <citation type="submission" date="2008-10" db="EMBL/GenBank/DDBJ databases">
        <authorList>
            <person name="Fulton L."/>
            <person name="Clifton S."/>
            <person name="Fulton B."/>
            <person name="Xu J."/>
            <person name="Minx P."/>
            <person name="Pepin K.H."/>
            <person name="Johnson M."/>
            <person name="Bhonagiri V."/>
            <person name="Nash W.E."/>
            <person name="Mardis E.R."/>
            <person name="Wilson R.K."/>
        </authorList>
    </citation>
    <scope>NUCLEOTIDE SEQUENCE [LARGE SCALE GENOMIC DNA]</scope>
    <source>
        <strain evidence="1 2">DSM 30120</strain>
    </source>
</reference>
<proteinExistence type="predicted"/>